<name>A0A5N6HE37_ASPFL</name>
<evidence type="ECO:0000313" key="1">
    <source>
        <dbReference type="EMBL" id="KAB8252792.1"/>
    </source>
</evidence>
<dbReference type="Proteomes" id="UP000325434">
    <property type="component" value="Unassembled WGS sequence"/>
</dbReference>
<dbReference type="EMBL" id="ML734553">
    <property type="protein sequence ID" value="KAB8252792.1"/>
    <property type="molecule type" value="Genomic_DNA"/>
</dbReference>
<dbReference type="AlphaFoldDB" id="A0A5N6HE37"/>
<sequence>MVIKLRVVCVLGMGKELAKKMEMMFMAEVDEGSMWLRGSNLLYGLGIDFSFEWHFSSMWVLGLFL</sequence>
<organism evidence="1">
    <name type="scientific">Aspergillus flavus</name>
    <dbReference type="NCBI Taxonomy" id="5059"/>
    <lineage>
        <taxon>Eukaryota</taxon>
        <taxon>Fungi</taxon>
        <taxon>Dikarya</taxon>
        <taxon>Ascomycota</taxon>
        <taxon>Pezizomycotina</taxon>
        <taxon>Eurotiomycetes</taxon>
        <taxon>Eurotiomycetidae</taxon>
        <taxon>Eurotiales</taxon>
        <taxon>Aspergillaceae</taxon>
        <taxon>Aspergillus</taxon>
        <taxon>Aspergillus subgen. Circumdati</taxon>
    </lineage>
</organism>
<reference evidence="1" key="1">
    <citation type="submission" date="2019-04" db="EMBL/GenBank/DDBJ databases">
        <title>Friends and foes A comparative genomics study of 23 Aspergillus species from section Flavi.</title>
        <authorList>
            <consortium name="DOE Joint Genome Institute"/>
            <person name="Kjaerbolling I."/>
            <person name="Vesth T."/>
            <person name="Frisvad J.C."/>
            <person name="Nybo J.L."/>
            <person name="Theobald S."/>
            <person name="Kildgaard S."/>
            <person name="Isbrandt T."/>
            <person name="Kuo A."/>
            <person name="Sato A."/>
            <person name="Lyhne E.K."/>
            <person name="Kogle M.E."/>
            <person name="Wiebenga A."/>
            <person name="Kun R.S."/>
            <person name="Lubbers R.J."/>
            <person name="Makela M.R."/>
            <person name="Barry K."/>
            <person name="Chovatia M."/>
            <person name="Clum A."/>
            <person name="Daum C."/>
            <person name="Haridas S."/>
            <person name="He G."/>
            <person name="LaButti K."/>
            <person name="Lipzen A."/>
            <person name="Mondo S."/>
            <person name="Riley R."/>
            <person name="Salamov A."/>
            <person name="Simmons B.A."/>
            <person name="Magnuson J.K."/>
            <person name="Henrissat B."/>
            <person name="Mortensen U.H."/>
            <person name="Larsen T.O."/>
            <person name="Devries R.P."/>
            <person name="Grigoriev I.V."/>
            <person name="Machida M."/>
            <person name="Baker S.E."/>
            <person name="Andersen M.R."/>
        </authorList>
    </citation>
    <scope>NUCLEOTIDE SEQUENCE [LARGE SCALE GENOMIC DNA]</scope>
    <source>
        <strain evidence="1">CBS 121.62</strain>
    </source>
</reference>
<protein>
    <submittedName>
        <fullName evidence="1">Uncharacterized protein</fullName>
    </submittedName>
</protein>
<accession>A0A5N6HE37</accession>
<gene>
    <name evidence="1" type="ORF">BDV35DRAFT_334802</name>
</gene>
<proteinExistence type="predicted"/>